<proteinExistence type="predicted"/>
<evidence type="ECO:0000313" key="5">
    <source>
        <dbReference type="Proteomes" id="UP000694522"/>
    </source>
</evidence>
<protein>
    <recommendedName>
        <fullName evidence="3">BTB domain-containing protein</fullName>
    </recommendedName>
</protein>
<organism evidence="4 5">
    <name type="scientific">Amazona collaria</name>
    <name type="common">yellow-billed parrot</name>
    <dbReference type="NCBI Taxonomy" id="241587"/>
    <lineage>
        <taxon>Eukaryota</taxon>
        <taxon>Metazoa</taxon>
        <taxon>Chordata</taxon>
        <taxon>Craniata</taxon>
        <taxon>Vertebrata</taxon>
        <taxon>Euteleostomi</taxon>
        <taxon>Archelosauria</taxon>
        <taxon>Archosauria</taxon>
        <taxon>Dinosauria</taxon>
        <taxon>Saurischia</taxon>
        <taxon>Theropoda</taxon>
        <taxon>Coelurosauria</taxon>
        <taxon>Aves</taxon>
        <taxon>Neognathae</taxon>
        <taxon>Neoaves</taxon>
        <taxon>Telluraves</taxon>
        <taxon>Australaves</taxon>
        <taxon>Psittaciformes</taxon>
        <taxon>Psittacidae</taxon>
        <taxon>Amazona</taxon>
    </lineage>
</organism>
<dbReference type="SMART" id="SM00612">
    <property type="entry name" value="Kelch"/>
    <property type="match status" value="6"/>
</dbReference>
<dbReference type="Proteomes" id="UP000694522">
    <property type="component" value="Unplaced"/>
</dbReference>
<name>A0A8B9FSZ6_9PSIT</name>
<keyword evidence="1" id="KW-0880">Kelch repeat</keyword>
<dbReference type="AlphaFoldDB" id="A0A8B9FSZ6"/>
<dbReference type="PANTHER" id="PTHR45632:SF15">
    <property type="entry name" value="BTB DOMAIN-CONTAINING PROTEIN"/>
    <property type="match status" value="1"/>
</dbReference>
<dbReference type="Pfam" id="PF01344">
    <property type="entry name" value="Kelch_1"/>
    <property type="match status" value="1"/>
</dbReference>
<dbReference type="Gene3D" id="1.25.40.420">
    <property type="match status" value="1"/>
</dbReference>
<feature type="domain" description="BTB" evidence="3">
    <location>
        <begin position="149"/>
        <end position="218"/>
    </location>
</feature>
<dbReference type="InterPro" id="IPR006652">
    <property type="entry name" value="Kelch_1"/>
</dbReference>
<dbReference type="InterPro" id="IPR000210">
    <property type="entry name" value="BTB/POZ_dom"/>
</dbReference>
<dbReference type="SMART" id="SM00875">
    <property type="entry name" value="BACK"/>
    <property type="match status" value="1"/>
</dbReference>
<dbReference type="SUPFAM" id="SSF54695">
    <property type="entry name" value="POZ domain"/>
    <property type="match status" value="1"/>
</dbReference>
<dbReference type="SUPFAM" id="SSF117281">
    <property type="entry name" value="Kelch motif"/>
    <property type="match status" value="1"/>
</dbReference>
<dbReference type="InterPro" id="IPR011705">
    <property type="entry name" value="BACK"/>
</dbReference>
<reference evidence="4" key="1">
    <citation type="submission" date="2025-08" db="UniProtKB">
        <authorList>
            <consortium name="Ensembl"/>
        </authorList>
    </citation>
    <scope>IDENTIFICATION</scope>
</reference>
<sequence length="737" mass="81626">MWLCRWLSTAASITANRQTTQTLWGLWDNQAPTALLANSPKQLGKAQGTLRLQSAGQRLLRKGLLRLLLLGWLRVLGQHSLSSPEAGNACSGCRRVPRGCTDRMQLSPRAASRAMLLRSQAGTASLVSDTYVAKLLDGLSSLRTQSALCDVTLEAEGVCFPAHKIILASASNYCKILFVGNLSRAGSPDSNIRLKAISAAGLRNVLNFIYSNKLDLSLQNIEETFKAAETLLVREVIKLCFHFLEGCLNCENCTDVLHVVNKLGPADLRQKAMRYAGQHCKQILADPQCLKGLDRGTLCEILARTDAEGCSELELFRAAMSWLQHDRTRLKDAAEILRHIRFPLIPLRDLQRCIQEMPLMRLDSGCHRFVQEALNYHSQLYAQPVLQTQSTNLRTGSTVLLVAGGRTTTNHVCREIWAADQSCSSWHKVGDLCMPVYNHCVATINDFLFVIGGQSKFDPTGKQPSNEVFRFDPRNTSWLQVASMLQRRTRFHADVLSDRIIAVGGGTLLGTLTCMVELYQPTDNKWEFTAPFPMPIADHAGTTHKGILYISGGFSGGKTLRDTYSYLPHLRRWICNSAMAFTRCDHGMATVRDKIFCIGGRTLKGVEEWTHVNEMEYYCPGSNQWTTLKLPPFNCCQFSIAAHDTTLYLAGGGALQHMQKEDSVFLYDTEGGVWKKASPLPKALVDHASCMIKLSQVNAAGGTGRGTKCVPAGRRKKSVFSLLITKEPEFHSGSQKE</sequence>
<reference evidence="4" key="2">
    <citation type="submission" date="2025-09" db="UniProtKB">
        <authorList>
            <consortium name="Ensembl"/>
        </authorList>
    </citation>
    <scope>IDENTIFICATION</scope>
</reference>
<dbReference type="Pfam" id="PF07707">
    <property type="entry name" value="BACK"/>
    <property type="match status" value="1"/>
</dbReference>
<dbReference type="PROSITE" id="PS50097">
    <property type="entry name" value="BTB"/>
    <property type="match status" value="1"/>
</dbReference>
<dbReference type="Ensembl" id="ENSACOT00000011840.1">
    <property type="protein sequence ID" value="ENSACOP00000011434.1"/>
    <property type="gene ID" value="ENSACOG00000007948.1"/>
</dbReference>
<dbReference type="InterPro" id="IPR015915">
    <property type="entry name" value="Kelch-typ_b-propeller"/>
</dbReference>
<dbReference type="SMART" id="SM00225">
    <property type="entry name" value="BTB"/>
    <property type="match status" value="1"/>
</dbReference>
<evidence type="ECO:0000259" key="3">
    <source>
        <dbReference type="PROSITE" id="PS50097"/>
    </source>
</evidence>
<evidence type="ECO:0000256" key="1">
    <source>
        <dbReference type="ARBA" id="ARBA00022441"/>
    </source>
</evidence>
<evidence type="ECO:0000313" key="4">
    <source>
        <dbReference type="Ensembl" id="ENSACOP00000011434.1"/>
    </source>
</evidence>
<dbReference type="PANTHER" id="PTHR45632">
    <property type="entry name" value="LD33804P"/>
    <property type="match status" value="1"/>
</dbReference>
<keyword evidence="5" id="KW-1185">Reference proteome</keyword>
<evidence type="ECO:0000256" key="2">
    <source>
        <dbReference type="ARBA" id="ARBA00022737"/>
    </source>
</evidence>
<dbReference type="Pfam" id="PF00651">
    <property type="entry name" value="BTB"/>
    <property type="match status" value="1"/>
</dbReference>
<dbReference type="InterPro" id="IPR011333">
    <property type="entry name" value="SKP1/BTB/POZ_sf"/>
</dbReference>
<accession>A0A8B9FSZ6</accession>
<dbReference type="Pfam" id="PF24681">
    <property type="entry name" value="Kelch_KLHDC2_KLHL20_DRC7"/>
    <property type="match status" value="1"/>
</dbReference>
<dbReference type="Gene3D" id="2.120.10.80">
    <property type="entry name" value="Kelch-type beta propeller"/>
    <property type="match status" value="1"/>
</dbReference>
<dbReference type="Gene3D" id="3.30.710.10">
    <property type="entry name" value="Potassium Channel Kv1.1, Chain A"/>
    <property type="match status" value="1"/>
</dbReference>
<keyword evidence="2" id="KW-0677">Repeat</keyword>